<dbReference type="GO" id="GO:0005801">
    <property type="term" value="C:cis-Golgi network"/>
    <property type="evidence" value="ECO:0007669"/>
    <property type="project" value="InterPro"/>
</dbReference>
<feature type="compositionally biased region" description="Low complexity" evidence="9">
    <location>
        <begin position="61"/>
        <end position="71"/>
    </location>
</feature>
<evidence type="ECO:0000256" key="8">
    <source>
        <dbReference type="ARBA" id="ARBA00031339"/>
    </source>
</evidence>
<evidence type="ECO:0000256" key="3">
    <source>
        <dbReference type="ARBA" id="ARBA00020976"/>
    </source>
</evidence>
<feature type="region of interest" description="Disordered" evidence="9">
    <location>
        <begin position="843"/>
        <end position="874"/>
    </location>
</feature>
<evidence type="ECO:0000313" key="12">
    <source>
        <dbReference type="EMBL" id="KAF2121768.1"/>
    </source>
</evidence>
<evidence type="ECO:0000256" key="2">
    <source>
        <dbReference type="ARBA" id="ARBA00009936"/>
    </source>
</evidence>
<evidence type="ECO:0000256" key="9">
    <source>
        <dbReference type="SAM" id="MobiDB-lite"/>
    </source>
</evidence>
<dbReference type="InterPro" id="IPR007265">
    <property type="entry name" value="COG_su3"/>
</dbReference>
<dbReference type="EMBL" id="ML977311">
    <property type="protein sequence ID" value="KAF2121768.1"/>
    <property type="molecule type" value="Genomic_DNA"/>
</dbReference>
<organism evidence="12 13">
    <name type="scientific">Lophiotrema nucula</name>
    <dbReference type="NCBI Taxonomy" id="690887"/>
    <lineage>
        <taxon>Eukaryota</taxon>
        <taxon>Fungi</taxon>
        <taxon>Dikarya</taxon>
        <taxon>Ascomycota</taxon>
        <taxon>Pezizomycotina</taxon>
        <taxon>Dothideomycetes</taxon>
        <taxon>Pleosporomycetidae</taxon>
        <taxon>Pleosporales</taxon>
        <taxon>Lophiotremataceae</taxon>
        <taxon>Lophiotrema</taxon>
    </lineage>
</organism>
<dbReference type="PANTHER" id="PTHR13302:SF8">
    <property type="entry name" value="CONSERVED OLIGOMERIC GOLGI COMPLEX SUBUNIT 3"/>
    <property type="match status" value="1"/>
</dbReference>
<feature type="compositionally biased region" description="Basic residues" evidence="9">
    <location>
        <begin position="40"/>
        <end position="50"/>
    </location>
</feature>
<dbReference type="InterPro" id="IPR048685">
    <property type="entry name" value="COG3_C"/>
</dbReference>
<proteinExistence type="inferred from homology"/>
<evidence type="ECO:0000259" key="10">
    <source>
        <dbReference type="Pfam" id="PF04136"/>
    </source>
</evidence>
<dbReference type="InterPro" id="IPR048320">
    <property type="entry name" value="COG3_N"/>
</dbReference>
<feature type="compositionally biased region" description="Acidic residues" evidence="9">
    <location>
        <begin position="843"/>
        <end position="853"/>
    </location>
</feature>
<comment type="subcellular location">
    <subcellularLocation>
        <location evidence="1">Golgi apparatus membrane</location>
        <topology evidence="1">Peripheral membrane protein</topology>
    </subcellularLocation>
</comment>
<feature type="compositionally biased region" description="Polar residues" evidence="9">
    <location>
        <begin position="517"/>
        <end position="526"/>
    </location>
</feature>
<dbReference type="AlphaFoldDB" id="A0A6A5ZTW2"/>
<keyword evidence="6" id="KW-0333">Golgi apparatus</keyword>
<evidence type="ECO:0000256" key="5">
    <source>
        <dbReference type="ARBA" id="ARBA00022927"/>
    </source>
</evidence>
<dbReference type="GO" id="GO:0006891">
    <property type="term" value="P:intra-Golgi vesicle-mediated transport"/>
    <property type="evidence" value="ECO:0007669"/>
    <property type="project" value="TreeGrafter"/>
</dbReference>
<evidence type="ECO:0000256" key="7">
    <source>
        <dbReference type="ARBA" id="ARBA00023136"/>
    </source>
</evidence>
<keyword evidence="4" id="KW-0813">Transport</keyword>
<keyword evidence="5" id="KW-0653">Protein transport</keyword>
<keyword evidence="13" id="KW-1185">Reference proteome</keyword>
<protein>
    <recommendedName>
        <fullName evidence="3">Conserved oligomeric Golgi complex subunit 3</fullName>
    </recommendedName>
    <alternativeName>
        <fullName evidence="8">Component of oligomeric Golgi complex 3</fullName>
    </alternativeName>
</protein>
<dbReference type="GO" id="GO:0006886">
    <property type="term" value="P:intracellular protein transport"/>
    <property type="evidence" value="ECO:0007669"/>
    <property type="project" value="InterPro"/>
</dbReference>
<evidence type="ECO:0000256" key="1">
    <source>
        <dbReference type="ARBA" id="ARBA00004395"/>
    </source>
</evidence>
<dbReference type="OrthoDB" id="296793at2759"/>
<comment type="similarity">
    <text evidence="2">Belongs to the COG3 family.</text>
</comment>
<evidence type="ECO:0000256" key="6">
    <source>
        <dbReference type="ARBA" id="ARBA00023034"/>
    </source>
</evidence>
<evidence type="ECO:0000259" key="11">
    <source>
        <dbReference type="Pfam" id="PF20671"/>
    </source>
</evidence>
<keyword evidence="7" id="KW-0472">Membrane</keyword>
<dbReference type="Pfam" id="PF20671">
    <property type="entry name" value="COG3_C"/>
    <property type="match status" value="1"/>
</dbReference>
<dbReference type="GO" id="GO:0007030">
    <property type="term" value="P:Golgi organization"/>
    <property type="evidence" value="ECO:0007669"/>
    <property type="project" value="TreeGrafter"/>
</dbReference>
<dbReference type="GO" id="GO:0006914">
    <property type="term" value="P:autophagy"/>
    <property type="evidence" value="ECO:0007669"/>
    <property type="project" value="TreeGrafter"/>
</dbReference>
<dbReference type="Pfam" id="PF04136">
    <property type="entry name" value="COG3_N"/>
    <property type="match status" value="1"/>
</dbReference>
<dbReference type="GO" id="GO:0000139">
    <property type="term" value="C:Golgi membrane"/>
    <property type="evidence" value="ECO:0007669"/>
    <property type="project" value="UniProtKB-SubCell"/>
</dbReference>
<accession>A0A6A5ZTW2</accession>
<evidence type="ECO:0000313" key="13">
    <source>
        <dbReference type="Proteomes" id="UP000799770"/>
    </source>
</evidence>
<feature type="region of interest" description="Disordered" evidence="9">
    <location>
        <begin position="502"/>
        <end position="556"/>
    </location>
</feature>
<dbReference type="Proteomes" id="UP000799770">
    <property type="component" value="Unassembled WGS sequence"/>
</dbReference>
<feature type="region of interest" description="Disordered" evidence="9">
    <location>
        <begin position="13"/>
        <end position="105"/>
    </location>
</feature>
<sequence>MYEDSWYTAFVPRAAKAGDRSKHRRRESLLKQPNRASPPSRRRLQRKAMGPRRPPWPAEPSRTATSTAPRGRTSRRSRSGGCSGRRARRASGTSWTLPRGTAGSATSCWRPVMRSTSACRTGRESRAWWANGTYRLYQDQLHQTRSHLDNIVSDTSSTLDILASLTDSFQSVEAQTNAFQTQCEGLIDDQKRITKLADDMEQNLRYYLYLEPITKRLNAPGAGNFVRGKEFTEMLSNLDSCLEYMQAHSTHSESATYRSRYRLLLTRALTLIRVHFTNALREIAADVAKRIADRQLNDTTMSALLYAKFRVGAPELKRIGLEIQKRAVLPAGAEAGAEAEYQSLMNELYQSYSATRGRLILPIVTKKIGEIAQAPSTSKDLVSFARSGISYIRGICFDEYDLWGEWFDGEGGLYDFLEAMCEPLVDHLRPRTIHETEILKLCELCTLIQTRYMEEDEDESPTEANKLDFTRIVHPALEDAQTRLVFLSLAILRDDIERYKPKPEDLDYPAKNRKHAQSGSKSNQPVLSGRKNAKQDVPPTPQLPKTPTVVEQEDDSDAKWNFNTEAAFKDWYPTLRKAIWLLSKIYRLVHSSVFDDLAHRIVHSTTISLSTASTLLSKSASPTDSALFLISHLLLLKQQIVAFDIEFVTPETDLQYDFTSITNTFWELRSRGGLFNPRNLASLLIPKVVENMLDAKAEVDVRLRAAIQEFTAQFVGRMTSAIATKSKTPQKFAPGEAAQKTNQVRQSIEHETPFLRGKLEEYITDARTREMLVAAIMESVVSAYEGWFDTVYTPSLQTNGTPRSGKGKGREDEVWDPDMFSEWATSVFKVGTLGLGILNDEPEDMGMDDDSDADSMGVGTERTGTTGTGLRIKM</sequence>
<feature type="domain" description="Conserved oligomeric Golgi complex subunit 3 N-terminal" evidence="10">
    <location>
        <begin position="137"/>
        <end position="282"/>
    </location>
</feature>
<evidence type="ECO:0000256" key="4">
    <source>
        <dbReference type="ARBA" id="ARBA00022448"/>
    </source>
</evidence>
<gene>
    <name evidence="12" type="ORF">BDV96DRAFT_562325</name>
</gene>
<dbReference type="PANTHER" id="PTHR13302">
    <property type="entry name" value="CONSERVED OLIGOMERIC GOLGI COMPLEX COMPONENT 3"/>
    <property type="match status" value="1"/>
</dbReference>
<feature type="compositionally biased region" description="Low complexity" evidence="9">
    <location>
        <begin position="854"/>
        <end position="874"/>
    </location>
</feature>
<reference evidence="12" key="1">
    <citation type="journal article" date="2020" name="Stud. Mycol.">
        <title>101 Dothideomycetes genomes: a test case for predicting lifestyles and emergence of pathogens.</title>
        <authorList>
            <person name="Haridas S."/>
            <person name="Albert R."/>
            <person name="Binder M."/>
            <person name="Bloem J."/>
            <person name="Labutti K."/>
            <person name="Salamov A."/>
            <person name="Andreopoulos B."/>
            <person name="Baker S."/>
            <person name="Barry K."/>
            <person name="Bills G."/>
            <person name="Bluhm B."/>
            <person name="Cannon C."/>
            <person name="Castanera R."/>
            <person name="Culley D."/>
            <person name="Daum C."/>
            <person name="Ezra D."/>
            <person name="Gonzalez J."/>
            <person name="Henrissat B."/>
            <person name="Kuo A."/>
            <person name="Liang C."/>
            <person name="Lipzen A."/>
            <person name="Lutzoni F."/>
            <person name="Magnuson J."/>
            <person name="Mondo S."/>
            <person name="Nolan M."/>
            <person name="Ohm R."/>
            <person name="Pangilinan J."/>
            <person name="Park H.-J."/>
            <person name="Ramirez L."/>
            <person name="Alfaro M."/>
            <person name="Sun H."/>
            <person name="Tritt A."/>
            <person name="Yoshinaga Y."/>
            <person name="Zwiers L.-H."/>
            <person name="Turgeon B."/>
            <person name="Goodwin S."/>
            <person name="Spatafora J."/>
            <person name="Crous P."/>
            <person name="Grigoriev I."/>
        </authorList>
    </citation>
    <scope>NUCLEOTIDE SEQUENCE</scope>
    <source>
        <strain evidence="12">CBS 627.86</strain>
    </source>
</reference>
<feature type="domain" description="Conserved oligomeric Golgi complex subunit 3 C-terminal" evidence="11">
    <location>
        <begin position="302"/>
        <end position="660"/>
    </location>
</feature>
<name>A0A6A5ZTW2_9PLEO</name>
<dbReference type="GO" id="GO:0017119">
    <property type="term" value="C:Golgi transport complex"/>
    <property type="evidence" value="ECO:0007669"/>
    <property type="project" value="TreeGrafter"/>
</dbReference>